<dbReference type="InParanoid" id="T0SCR2"/>
<dbReference type="Pfam" id="PF10220">
    <property type="entry name" value="Smg8_Smg9"/>
    <property type="match status" value="1"/>
</dbReference>
<comment type="similarity">
    <text evidence="1">Belongs to the SMG8 family.</text>
</comment>
<dbReference type="PANTHER" id="PTHR13091">
    <property type="entry name" value="AMPLIFIED IN BREAST CANCER 2-RELATED"/>
    <property type="match status" value="1"/>
</dbReference>
<proteinExistence type="inferred from homology"/>
<dbReference type="Proteomes" id="UP000030762">
    <property type="component" value="Unassembled WGS sequence"/>
</dbReference>
<dbReference type="RefSeq" id="XP_008605491.1">
    <property type="nucleotide sequence ID" value="XM_008607269.1"/>
</dbReference>
<accession>T0SCR2</accession>
<dbReference type="GeneID" id="19942455"/>
<dbReference type="OMA" id="SFEYQCP"/>
<gene>
    <name evidence="4" type="ORF">SDRG_01728</name>
</gene>
<dbReference type="VEuPathDB" id="FungiDB:SDRG_01728"/>
<evidence type="ECO:0000256" key="1">
    <source>
        <dbReference type="ARBA" id="ARBA00006443"/>
    </source>
</evidence>
<keyword evidence="5" id="KW-1185">Reference proteome</keyword>
<name>T0SCR2_SAPDV</name>
<dbReference type="OrthoDB" id="63589at2759"/>
<dbReference type="GO" id="GO:0000184">
    <property type="term" value="P:nuclear-transcribed mRNA catabolic process, nonsense-mediated decay"/>
    <property type="evidence" value="ECO:0007669"/>
    <property type="project" value="UniProtKB-KW"/>
</dbReference>
<protein>
    <recommendedName>
        <fullName evidence="3">Nonsense-mediated mRNA decay factor SMG8</fullName>
    </recommendedName>
</protein>
<sequence>MDSYPNMAPPLPPGPVELLRNAAVALYPSPPASSSLLTALQQEGRPAVVVGVLGADADATARFANRLLGRYVFADTSDYDAQTTKVHGSDVRLYYDHERHLAVMLGVYHYPLGQPRADVDVDRAKLHLLFFTSCHVLYMVKDEARVSTSQTRLYRTLSQAKHQLLQLLRAHAKKTHAPLSTSAFAPGRLVPILSYVFPLPPELAVRSNKGRSAMMTFCKAMEARVTATIKPLRNHVVGSVRIKDVPGQAAGKERRLFVLDSSHTVVAVSRKVATTDCNLLDRMAAVLDLAQDASLPPKQLLQPLDDEDSIGVPHAIQYISKALDSFLHELDSYDDGVLALGAWLQHVQLLLQWIFIENAVFTSPHVDAAVDDASSDALSLYESLDITGTFAHDLCAREYGPAVKRYVAERPDACNRSVHAARVERTLAEFARCVGRTNAFAKEFAKNIRDACDAEWRSNGRRLCDAVSIANQPCTVVLRDDDDEADHAHTSGVYLHVACQCGLSLHRMPDVFSASSNADPRWRLACCRSHTLLQAASGATLMDMGECHLYDPVEGFALTMDGFVPKFGCLSAWYRDASGRRSKKATKPSMKEATEQLVAHAGMEYECAMGHRFFFTTSAASLHDTVWPGCDMAVYVQCFQCAVGSAKPVEHAQLRRVYVVSARVLSLHLTIKMDETEQVVFGFEYASLPSGRTLCCALPYVFSAGDAGPLRHGASLKLHSQVLSLMLP</sequence>
<reference evidence="4 5" key="1">
    <citation type="submission" date="2012-04" db="EMBL/GenBank/DDBJ databases">
        <title>The Genome Sequence of Saprolegnia declina VS20.</title>
        <authorList>
            <consortium name="The Broad Institute Genome Sequencing Platform"/>
            <person name="Russ C."/>
            <person name="Nusbaum C."/>
            <person name="Tyler B."/>
            <person name="van West P."/>
            <person name="Dieguez-Uribeondo J."/>
            <person name="de Bruijn I."/>
            <person name="Tripathy S."/>
            <person name="Jiang R."/>
            <person name="Young S.K."/>
            <person name="Zeng Q."/>
            <person name="Gargeya S."/>
            <person name="Fitzgerald M."/>
            <person name="Haas B."/>
            <person name="Abouelleil A."/>
            <person name="Alvarado L."/>
            <person name="Arachchi H.M."/>
            <person name="Berlin A."/>
            <person name="Chapman S.B."/>
            <person name="Goldberg J."/>
            <person name="Griggs A."/>
            <person name="Gujja S."/>
            <person name="Hansen M."/>
            <person name="Howarth C."/>
            <person name="Imamovic A."/>
            <person name="Larimer J."/>
            <person name="McCowen C."/>
            <person name="Montmayeur A."/>
            <person name="Murphy C."/>
            <person name="Neiman D."/>
            <person name="Pearson M."/>
            <person name="Priest M."/>
            <person name="Roberts A."/>
            <person name="Saif S."/>
            <person name="Shea T."/>
            <person name="Sisk P."/>
            <person name="Sykes S."/>
            <person name="Wortman J."/>
            <person name="Nusbaum C."/>
            <person name="Birren B."/>
        </authorList>
    </citation>
    <scope>NUCLEOTIDE SEQUENCE [LARGE SCALE GENOMIC DNA]</scope>
    <source>
        <strain evidence="4 5">VS20</strain>
    </source>
</reference>
<evidence type="ECO:0000313" key="5">
    <source>
        <dbReference type="Proteomes" id="UP000030762"/>
    </source>
</evidence>
<organism evidence="4 5">
    <name type="scientific">Saprolegnia diclina (strain VS20)</name>
    <dbReference type="NCBI Taxonomy" id="1156394"/>
    <lineage>
        <taxon>Eukaryota</taxon>
        <taxon>Sar</taxon>
        <taxon>Stramenopiles</taxon>
        <taxon>Oomycota</taxon>
        <taxon>Saprolegniomycetes</taxon>
        <taxon>Saprolegniales</taxon>
        <taxon>Saprolegniaceae</taxon>
        <taxon>Saprolegnia</taxon>
    </lineage>
</organism>
<evidence type="ECO:0000256" key="3">
    <source>
        <dbReference type="ARBA" id="ARBA00029509"/>
    </source>
</evidence>
<dbReference type="PANTHER" id="PTHR13091:SF0">
    <property type="entry name" value="NONSENSE-MEDIATED MRNA DECAY FACTOR SMG8"/>
    <property type="match status" value="1"/>
</dbReference>
<evidence type="ECO:0000256" key="2">
    <source>
        <dbReference type="ARBA" id="ARBA00023161"/>
    </source>
</evidence>
<evidence type="ECO:0000313" key="4">
    <source>
        <dbReference type="EMBL" id="EQC40647.1"/>
    </source>
</evidence>
<dbReference type="STRING" id="1156394.T0SCR2"/>
<dbReference type="InterPro" id="IPR019354">
    <property type="entry name" value="SMG8-like"/>
</dbReference>
<keyword evidence="2" id="KW-0866">Nonsense-mediated mRNA decay</keyword>
<dbReference type="AlphaFoldDB" id="T0SCR2"/>
<dbReference type="EMBL" id="JH767135">
    <property type="protein sequence ID" value="EQC40647.1"/>
    <property type="molecule type" value="Genomic_DNA"/>
</dbReference>
<dbReference type="eggNOG" id="ENOG502QWI6">
    <property type="taxonomic scope" value="Eukaryota"/>
</dbReference>